<protein>
    <recommendedName>
        <fullName evidence="1">VWFA domain-containing protein</fullName>
    </recommendedName>
</protein>
<feature type="domain" description="VWFA" evidence="1">
    <location>
        <begin position="184"/>
        <end position="363"/>
    </location>
</feature>
<dbReference type="PANTHER" id="PTHR10579">
    <property type="entry name" value="CALCIUM-ACTIVATED CHLORIDE CHANNEL REGULATOR"/>
    <property type="match status" value="1"/>
</dbReference>
<proteinExistence type="predicted"/>
<organism evidence="2 3">
    <name type="scientific">Nonomuraea cavernae</name>
    <dbReference type="NCBI Taxonomy" id="2045107"/>
    <lineage>
        <taxon>Bacteria</taxon>
        <taxon>Bacillati</taxon>
        <taxon>Actinomycetota</taxon>
        <taxon>Actinomycetes</taxon>
        <taxon>Streptosporangiales</taxon>
        <taxon>Streptosporangiaceae</taxon>
        <taxon>Nonomuraea</taxon>
    </lineage>
</organism>
<sequence length="590" mass="63609">MTAPQFGSVSHLLHVVPTGGPLAGQRIGAAPGDLPGGERPALLKVDTGMGLALSPVRLLPLPEVPTGGLAVSEELAPAVGLDSGRQPAGWWLEFPPVTPIRRLRLEMATETRLDHAVRELAEAGLAGRLLWVPPGEQGEAWLDVNGLPYRVQHLDVAGQRAVLAELTAETEVELFAPGARNGVDIVVLADCSGSMSVPDIPPYGEPGDYSPHTRRQRRDESLRMALYHLLDMRLQISGRISRLAMVAFTERTTQIFPRIPGMAELDSSSAAAAEEFRMAITSLRAMDGGTDIGNALHQAANLLYLYGKPGNDRLIVLVSDGAHWAPKGDQGLGEVVLAAEEPVSLMEHLHRDMKIRLHAVGISTPQLYHDYVRAGGTQSSVLEPNHGLLQELVHVGGGDAAAIGGVEVLRHYFSGLGSGMSRRVPLRAAVPHGRVLPPEVATALSRIKPTSDRWEHTLDQLADRLHTACGDVLLQAEVLSSRTTSVINRRVRSVQDADFMRDVVAVFRPKRTGREGAEPAEVMTYLDSHLEALDEQTVRDVERRVAWLGRLAELIEELARRLAAAPVPAPAPASTVTDTKSVGFSYLGEV</sequence>
<dbReference type="Gene3D" id="3.40.50.410">
    <property type="entry name" value="von Willebrand factor, type A domain"/>
    <property type="match status" value="1"/>
</dbReference>
<dbReference type="RefSeq" id="WP_189123570.1">
    <property type="nucleotide sequence ID" value="NZ_BMNH01000003.1"/>
</dbReference>
<dbReference type="InterPro" id="IPR002035">
    <property type="entry name" value="VWF_A"/>
</dbReference>
<dbReference type="SUPFAM" id="SSF53300">
    <property type="entry name" value="vWA-like"/>
    <property type="match status" value="1"/>
</dbReference>
<keyword evidence="3" id="KW-1185">Reference proteome</keyword>
<reference evidence="2" key="1">
    <citation type="journal article" date="2014" name="Int. J. Syst. Evol. Microbiol.">
        <title>Complete genome sequence of Corynebacterium casei LMG S-19264T (=DSM 44701T), isolated from a smear-ripened cheese.</title>
        <authorList>
            <consortium name="US DOE Joint Genome Institute (JGI-PGF)"/>
            <person name="Walter F."/>
            <person name="Albersmeier A."/>
            <person name="Kalinowski J."/>
            <person name="Ruckert C."/>
        </authorList>
    </citation>
    <scope>NUCLEOTIDE SEQUENCE</scope>
    <source>
        <strain evidence="2">CGMCC 4.7368</strain>
    </source>
</reference>
<dbReference type="Pfam" id="PF13519">
    <property type="entry name" value="VWA_2"/>
    <property type="match status" value="1"/>
</dbReference>
<dbReference type="AlphaFoldDB" id="A0A918DGM5"/>
<dbReference type="Proteomes" id="UP000646523">
    <property type="component" value="Unassembled WGS sequence"/>
</dbReference>
<dbReference type="InterPro" id="IPR051266">
    <property type="entry name" value="CLCR"/>
</dbReference>
<evidence type="ECO:0000313" key="3">
    <source>
        <dbReference type="Proteomes" id="UP000646523"/>
    </source>
</evidence>
<evidence type="ECO:0000313" key="2">
    <source>
        <dbReference type="EMBL" id="GGO65895.1"/>
    </source>
</evidence>
<dbReference type="PANTHER" id="PTHR10579:SF43">
    <property type="entry name" value="ZINC FINGER (C3HC4-TYPE RING FINGER) FAMILY PROTEIN"/>
    <property type="match status" value="1"/>
</dbReference>
<comment type="caution">
    <text evidence="2">The sequence shown here is derived from an EMBL/GenBank/DDBJ whole genome shotgun (WGS) entry which is preliminary data.</text>
</comment>
<evidence type="ECO:0000259" key="1">
    <source>
        <dbReference type="PROSITE" id="PS50234"/>
    </source>
</evidence>
<dbReference type="SMART" id="SM00327">
    <property type="entry name" value="VWA"/>
    <property type="match status" value="1"/>
</dbReference>
<dbReference type="PROSITE" id="PS50234">
    <property type="entry name" value="VWFA"/>
    <property type="match status" value="1"/>
</dbReference>
<dbReference type="EMBL" id="BMNH01000003">
    <property type="protein sequence ID" value="GGO65895.1"/>
    <property type="molecule type" value="Genomic_DNA"/>
</dbReference>
<reference evidence="2" key="2">
    <citation type="submission" date="2020-09" db="EMBL/GenBank/DDBJ databases">
        <authorList>
            <person name="Sun Q."/>
            <person name="Zhou Y."/>
        </authorList>
    </citation>
    <scope>NUCLEOTIDE SEQUENCE</scope>
    <source>
        <strain evidence="2">CGMCC 4.7368</strain>
    </source>
</reference>
<accession>A0A918DGM5</accession>
<dbReference type="CDD" id="cd00198">
    <property type="entry name" value="vWFA"/>
    <property type="match status" value="1"/>
</dbReference>
<gene>
    <name evidence="2" type="ORF">GCM10012289_18680</name>
</gene>
<dbReference type="InterPro" id="IPR036465">
    <property type="entry name" value="vWFA_dom_sf"/>
</dbReference>
<name>A0A918DGM5_9ACTN</name>